<keyword evidence="14" id="KW-1133">Transmembrane helix</keyword>
<name>A0A0A1ECW6_HV1</name>
<evidence type="ECO:0000256" key="4">
    <source>
        <dbReference type="ARBA" id="ARBA00022553"/>
    </source>
</evidence>
<dbReference type="SUPFAM" id="SSF57647">
    <property type="entry name" value="HIV-1 VPU cytoplasmic domain"/>
    <property type="match status" value="1"/>
</dbReference>
<evidence type="ECO:0000256" key="11">
    <source>
        <dbReference type="ARBA" id="ARBA00023303"/>
    </source>
</evidence>
<reference evidence="16" key="1">
    <citation type="submission" date="2014-08" db="EMBL/GenBank/DDBJ databases">
        <title>Molecular Diversity of HIV-1 among the HIV Infected People of North Eastern India.</title>
        <authorList>
            <person name="Sharma A.L."/>
            <person name="Singh T.R."/>
            <person name="Singh L.S."/>
        </authorList>
    </citation>
    <scope>NUCLEOTIDE SEQUENCE</scope>
    <source>
        <strain evidence="16">MU124E</strain>
    </source>
</reference>
<feature type="topological domain" description="Cytoplasmic" evidence="14">
    <location>
        <begin position="28"/>
        <end position="81"/>
    </location>
</feature>
<comment type="miscellaneous">
    <text evidence="14">HIV-1 lineages are divided in three main groups, M (for Major), O (for Outlier), and N (for New, or Non-M, Non-O). The vast majority of strains found worldwide belong to the group M. Group O seems to be endemic to and largely confined to Cameroon and neighboring countries in West Central Africa, where these viruses represent a small minority of HIV-1 strains. The group N is represented by a limited number of isolates from Cameroonian persons. The group M is further subdivided in 9 clades or subtypes (A to D, F to H, J and K).</text>
</comment>
<comment type="subcellular location">
    <subcellularLocation>
        <location evidence="1 14 15">Host membrane</location>
        <topology evidence="1 14 15">Single-pass type I membrane protein</topology>
    </subcellularLocation>
</comment>
<keyword evidence="14" id="KW-0922">Interferon antiviral system evasion</keyword>
<evidence type="ECO:0000256" key="8">
    <source>
        <dbReference type="ARBA" id="ARBA00022870"/>
    </source>
</evidence>
<dbReference type="Gene3D" id="1.10.195.10">
    <property type="entry name" value="HIV-1 VPU cytoplasmic domain"/>
    <property type="match status" value="1"/>
</dbReference>
<evidence type="ECO:0000256" key="15">
    <source>
        <dbReference type="RuleBase" id="RU364058"/>
    </source>
</evidence>
<protein>
    <recommendedName>
        <fullName evidence="2 14">Protein Vpu</fullName>
    </recommendedName>
    <alternativeName>
        <fullName evidence="13 14">U ORF protein</fullName>
    </alternativeName>
    <alternativeName>
        <fullName evidence="12 14">Viral protein U</fullName>
    </alternativeName>
</protein>
<evidence type="ECO:0000256" key="3">
    <source>
        <dbReference type="ARBA" id="ARBA00022448"/>
    </source>
</evidence>
<keyword evidence="3 14" id="KW-0813">Transport</keyword>
<evidence type="ECO:0000256" key="7">
    <source>
        <dbReference type="ARBA" id="ARBA00022703"/>
    </source>
</evidence>
<dbReference type="Pfam" id="PF00558">
    <property type="entry name" value="Vpu"/>
    <property type="match status" value="1"/>
</dbReference>
<keyword evidence="6 14" id="KW-0812">Transmembrane</keyword>
<gene>
    <name evidence="14 15 16" type="primary">vpu</name>
</gene>
<comment type="activity regulation">
    <text evidence="14">Ion channel activity is inhibited by hexamethylene amiloride in vitro.</text>
</comment>
<dbReference type="GO" id="GO:0039502">
    <property type="term" value="P:symbiont-mediated suppression of host type I interferon-mediated signaling pathway"/>
    <property type="evidence" value="ECO:0007669"/>
    <property type="project" value="UniProtKB-UniRule"/>
</dbReference>
<dbReference type="HAMAP" id="MF_04082">
    <property type="entry name" value="HIV_VPU"/>
    <property type="match status" value="1"/>
</dbReference>
<feature type="topological domain" description="Extracellular" evidence="14">
    <location>
        <begin position="1"/>
        <end position="6"/>
    </location>
</feature>
<sequence>MRFNLKLAIGALMVPLTKAFVVWTIANLENRKLVKQKKIDRLIKKIRERAKNSGNESDGNPQKLSTMVDMGRLGLLGVNDL</sequence>
<comment type="function">
    <text evidence="15">Enhances virion budding by targeting host CD4 and Tetherin/BST2 to proteasome degradation. Degradation of CD4 prevents any unwanted premature interactions between viral Env and its host receptor CD4 in the endoplasmic reticulum. Degradation of antiretroviral protein Tetherin/BST2 is important for virion budding, as BST2 tethers new viral particles to the host cell membrane. Mechanistically, Vpu bridges either CD4 or BST2 to BTRC, a substrate recognition subunit of the Skp1/Cullin/F-box protein E3 ubiquitin ligase, induces their ubiquitination and subsequent proteasomal degradation. The alteration of the E3 ligase specificity by Vpu seems to promote the degradation of host IKBKB, leading to NF-kappa-B down-regulation and subsequent apoptosis. Acts as a viroporin that forms an oligomeric ion channel in membranes. Modulates the host DNA repair mechanisms to promote degradation of nuclear viral cDNA in cells that are already productively infected in order to suppress immune sensing and proviral hyper-integration (superinfection). Manipulates PML-NBs and modulates SUMOylation of host BLM protein thereby enhancing its DNA-end processing activity toward viral unintegrated linear DNA. Also inhibits RAD52-mediated homologous repair of viral cDNA, preventing the generation of dead-end circular forms of single copies of the long terminal repeat and permitting sustained nucleolytic attack.</text>
</comment>
<evidence type="ECO:0000256" key="13">
    <source>
        <dbReference type="ARBA" id="ARBA00031215"/>
    </source>
</evidence>
<evidence type="ECO:0000256" key="10">
    <source>
        <dbReference type="ARBA" id="ARBA00023136"/>
    </source>
</evidence>
<comment type="domain">
    <text evidence="14">The N-terminus and transmembrane domains are required for self-oligomerization and proper virion budding, whereas the cytoplasmic domain is required for CD4 degradation. The cytoplasmic domain is composed of 2 amphipathic alpha helix that form a U-shape.</text>
</comment>
<evidence type="ECO:0000256" key="9">
    <source>
        <dbReference type="ARBA" id="ARBA00023065"/>
    </source>
</evidence>
<proteinExistence type="inferred from homology"/>
<keyword evidence="11 14" id="KW-0407">Ion channel</keyword>
<evidence type="ECO:0000313" key="16">
    <source>
        <dbReference type="EMBL" id="AIY27766.1"/>
    </source>
</evidence>
<keyword evidence="14" id="KW-1114">Inhibition of host interferon signaling pathway by virus</keyword>
<dbReference type="GO" id="GO:0039587">
    <property type="term" value="P:symbiont-mediated-mediated suppression of host tetherin activity"/>
    <property type="evidence" value="ECO:0007669"/>
    <property type="project" value="UniProtKB-UniRule"/>
</dbReference>
<keyword evidence="7 14" id="KW-0053">Apoptosis</keyword>
<dbReference type="GO" id="GO:0032801">
    <property type="term" value="P:receptor catabolic process"/>
    <property type="evidence" value="ECO:0007669"/>
    <property type="project" value="UniProtKB-UniRule"/>
</dbReference>
<keyword evidence="14" id="KW-0899">Viral immunoevasion</keyword>
<dbReference type="InterPro" id="IPR008187">
    <property type="entry name" value="Vpu"/>
</dbReference>
<dbReference type="GO" id="GO:0005261">
    <property type="term" value="F:monoatomic cation channel activity"/>
    <property type="evidence" value="ECO:0007669"/>
    <property type="project" value="UniProtKB-UniRule"/>
</dbReference>
<keyword evidence="8 14" id="KW-1043">Host membrane</keyword>
<organism evidence="16">
    <name type="scientific">Human immunodeficiency virus type 1</name>
    <name type="common">HIV-1</name>
    <dbReference type="NCBI Taxonomy" id="11676"/>
    <lineage>
        <taxon>Viruses</taxon>
        <taxon>Riboviria</taxon>
        <taxon>Pararnavirae</taxon>
        <taxon>Artverviricota</taxon>
        <taxon>Revtraviricetes</taxon>
        <taxon>Ortervirales</taxon>
        <taxon>Retroviridae</taxon>
        <taxon>Orthoretrovirinae</taxon>
        <taxon>Lentivirus</taxon>
        <taxon>Lentivirus humimdef1</taxon>
    </lineage>
</organism>
<keyword evidence="14" id="KW-1090">Inhibition of host innate immune response by virus</keyword>
<comment type="function">
    <text evidence="14">Enhances virion budding, by targeting human CD4 and Tetherin/BST2 to proteasome degradation. Degradation of CD4 prevents any unwanted premature interactions between viral Env and its host receptor CD4 in the endoplasmic reticulum. Degradation of antiretroviral protein Tetherin/BST2 is important for virion budding, as BST2 tethers new viral particles to the host cell membrane. Mechanistically, Vpu bridges either CD4 or BST2 to BTRC, a substrate recognition subunit of the Skp1/Cullin/F-box protein E3 ubiquitin ligase, induces their ubiquitination and subsequent proteasomal degradation. The alteration of the E3 ligase specificity by Vpu seems to promote the degradation of host IKBKB, leading to NF-kappa-B down-regulation and subsequent apoptosis. Acts as a viroporin that forms an oligomeric ion channel in membranes. Modulates the host DNA repair mechanisms to promote degradation of nuclear viral cDNA in cells that are already productively infected in order to suppress immune sensing and proviral hyper-integration (superinfection). Manipulates PML-NBs and modulates SUMOylation of host BLM protein thereby enhancing its DNA-end processing activity toward viral unintegrated linear DNA. Also inhibits RAD52-mediated homologous repair of viral cDNA, preventing the generation of dead-end circular forms of single copies of the long terminal repeat and permitting sustained nucleolytic attack.</text>
</comment>
<keyword evidence="9 14" id="KW-0406">Ion transport</keyword>
<accession>A0A0A1ECW6</accession>
<dbReference type="GO" id="GO:0033644">
    <property type="term" value="C:host cell membrane"/>
    <property type="evidence" value="ECO:0007669"/>
    <property type="project" value="UniProtKB-SubCell"/>
</dbReference>
<organismHost>
    <name type="scientific">Homo sapiens</name>
    <name type="common">Human</name>
    <dbReference type="NCBI Taxonomy" id="9606"/>
</organismHost>
<evidence type="ECO:0000256" key="14">
    <source>
        <dbReference type="HAMAP-Rule" id="MF_04082"/>
    </source>
</evidence>
<dbReference type="GO" id="GO:0016020">
    <property type="term" value="C:membrane"/>
    <property type="evidence" value="ECO:0007669"/>
    <property type="project" value="UniProtKB-UniRule"/>
</dbReference>
<evidence type="ECO:0000256" key="1">
    <source>
        <dbReference type="ARBA" id="ARBA00004313"/>
    </source>
</evidence>
<keyword evidence="10 14" id="KW-0472">Membrane</keyword>
<evidence type="ECO:0000256" key="12">
    <source>
        <dbReference type="ARBA" id="ARBA00030659"/>
    </source>
</evidence>
<keyword evidence="4 14" id="KW-0597">Phosphoprotein</keyword>
<dbReference type="GO" id="GO:0042609">
    <property type="term" value="F:CD4 receptor binding"/>
    <property type="evidence" value="ECO:0007669"/>
    <property type="project" value="UniProtKB-UniRule"/>
</dbReference>
<keyword evidence="5 14" id="KW-0945">Host-virus interaction</keyword>
<evidence type="ECO:0000256" key="5">
    <source>
        <dbReference type="ARBA" id="ARBA00022581"/>
    </source>
</evidence>
<dbReference type="GO" id="GO:0052170">
    <property type="term" value="P:symbiont-mediated suppression of host innate immune response"/>
    <property type="evidence" value="ECO:0007669"/>
    <property type="project" value="UniProtKB-KW"/>
</dbReference>
<evidence type="ECO:0000256" key="6">
    <source>
        <dbReference type="ARBA" id="ARBA00022692"/>
    </source>
</evidence>
<comment type="PTM">
    <text evidence="14">Phosphorylated by host CK2. This phosphorylation is necessary for interaction with human BTRC and degradation of CD4.</text>
</comment>
<dbReference type="EMBL" id="KM406319">
    <property type="protein sequence ID" value="AIY27766.1"/>
    <property type="molecule type" value="Genomic_DNA"/>
</dbReference>
<comment type="subunit">
    <text evidence="14">Homopentamer. Interacts with host CD4 and BRTC; these interactions induce proteasomal degradation of CD4. Interacts with host BST2; this interaction leads to the degradation of host BST2. Interacts with host FBXW11. Interacts with host AP1M1; this interaction plays a role in the mistrafficking and subsequent degradation of host BST2. Interacts with host RANBP2; this interaction allows Vpu to down-regulate host BLM sumoylation.</text>
</comment>
<comment type="caution">
    <text evidence="14">Lacks conserved residue(s) required for the propagation of feature annotation.</text>
</comment>
<dbReference type="GO" id="GO:0019076">
    <property type="term" value="P:viral release from host cell"/>
    <property type="evidence" value="ECO:0007669"/>
    <property type="project" value="UniProtKB-UniRule"/>
</dbReference>
<evidence type="ECO:0000256" key="2">
    <source>
        <dbReference type="ARBA" id="ARBA00018094"/>
    </source>
</evidence>
<keyword evidence="14" id="KW-1084">Inhibition of host tetherin by virus</keyword>
<comment type="similarity">
    <text evidence="14 15">Belongs to the HIV-1 VPU protein family.</text>
</comment>
<dbReference type="InterPro" id="IPR009032">
    <property type="entry name" value="Vpu_cyt_dom_sf"/>
</dbReference>